<feature type="transmembrane region" description="Helical" evidence="2">
    <location>
        <begin position="86"/>
        <end position="106"/>
    </location>
</feature>
<dbReference type="Proteomes" id="UP000829647">
    <property type="component" value="Chromosome"/>
</dbReference>
<keyword evidence="2" id="KW-1133">Transmembrane helix</keyword>
<accession>A0ABY4J7N8</accession>
<dbReference type="EMBL" id="CP095848">
    <property type="protein sequence ID" value="UPL48834.1"/>
    <property type="molecule type" value="Genomic_DNA"/>
</dbReference>
<evidence type="ECO:0000256" key="2">
    <source>
        <dbReference type="SAM" id="Phobius"/>
    </source>
</evidence>
<gene>
    <name evidence="3" type="ORF">MWH26_16810</name>
</gene>
<dbReference type="RefSeq" id="WP_247975177.1">
    <property type="nucleotide sequence ID" value="NZ_CP095848.1"/>
</dbReference>
<reference evidence="3 4" key="1">
    <citation type="submission" date="2022-04" db="EMBL/GenBank/DDBJ databases">
        <title>Hymenobacter sp. isolated from the air.</title>
        <authorList>
            <person name="Won M."/>
            <person name="Lee C.-M."/>
            <person name="Woen H.-Y."/>
            <person name="Kwon S.-W."/>
        </authorList>
    </citation>
    <scope>NUCLEOTIDE SEQUENCE [LARGE SCALE GENOMIC DNA]</scope>
    <source>
        <strain evidence="4">5516 S-25</strain>
    </source>
</reference>
<proteinExistence type="predicted"/>
<organism evidence="3 4">
    <name type="scientific">Hymenobacter sublimis</name>
    <dbReference type="NCBI Taxonomy" id="2933777"/>
    <lineage>
        <taxon>Bacteria</taxon>
        <taxon>Pseudomonadati</taxon>
        <taxon>Bacteroidota</taxon>
        <taxon>Cytophagia</taxon>
        <taxon>Cytophagales</taxon>
        <taxon>Hymenobacteraceae</taxon>
        <taxon>Hymenobacter</taxon>
    </lineage>
</organism>
<feature type="region of interest" description="Disordered" evidence="1">
    <location>
        <begin position="1"/>
        <end position="78"/>
    </location>
</feature>
<evidence type="ECO:0000256" key="1">
    <source>
        <dbReference type="SAM" id="MobiDB-lite"/>
    </source>
</evidence>
<evidence type="ECO:0000313" key="3">
    <source>
        <dbReference type="EMBL" id="UPL48834.1"/>
    </source>
</evidence>
<keyword evidence="4" id="KW-1185">Reference proteome</keyword>
<feature type="compositionally biased region" description="Basic residues" evidence="1">
    <location>
        <begin position="34"/>
        <end position="49"/>
    </location>
</feature>
<keyword evidence="2" id="KW-0472">Membrane</keyword>
<name>A0ABY4J7N8_9BACT</name>
<evidence type="ECO:0000313" key="4">
    <source>
        <dbReference type="Proteomes" id="UP000829647"/>
    </source>
</evidence>
<protein>
    <submittedName>
        <fullName evidence="3">Uncharacterized protein</fullName>
    </submittedName>
</protein>
<sequence>MVAKPEVPVGTASPPAAKVARLSLPVGPDWRSSARSRNKQPRPAAKRRPASAATSHTRTDAAQHRQQPKPSFHYRSPRELHFGPNAGTFLLLVVGGVIGLIVGAFIGSTAGIMVAVAGLAAVVLGFLGFVNQW</sequence>
<keyword evidence="2" id="KW-0812">Transmembrane</keyword>
<feature type="transmembrane region" description="Helical" evidence="2">
    <location>
        <begin position="112"/>
        <end position="130"/>
    </location>
</feature>